<name>A0A2T0LT26_9ACTN</name>
<keyword evidence="1" id="KW-1133">Transmembrane helix</keyword>
<feature type="transmembrane region" description="Helical" evidence="1">
    <location>
        <begin position="139"/>
        <end position="162"/>
    </location>
</feature>
<dbReference type="AlphaFoldDB" id="A0A2T0LT26"/>
<dbReference type="EMBL" id="PVNG01000044">
    <property type="protein sequence ID" value="PRX46804.1"/>
    <property type="molecule type" value="Genomic_DNA"/>
</dbReference>
<feature type="transmembrane region" description="Helical" evidence="1">
    <location>
        <begin position="169"/>
        <end position="187"/>
    </location>
</feature>
<evidence type="ECO:0000313" key="2">
    <source>
        <dbReference type="EMBL" id="PRX46804.1"/>
    </source>
</evidence>
<comment type="caution">
    <text evidence="2">The sequence shown here is derived from an EMBL/GenBank/DDBJ whole genome shotgun (WGS) entry which is preliminary data.</text>
</comment>
<keyword evidence="1" id="KW-0472">Membrane</keyword>
<evidence type="ECO:0000256" key="1">
    <source>
        <dbReference type="SAM" id="Phobius"/>
    </source>
</evidence>
<feature type="transmembrane region" description="Helical" evidence="1">
    <location>
        <begin position="193"/>
        <end position="210"/>
    </location>
</feature>
<feature type="transmembrane region" description="Helical" evidence="1">
    <location>
        <begin position="55"/>
        <end position="82"/>
    </location>
</feature>
<feature type="transmembrane region" description="Helical" evidence="1">
    <location>
        <begin position="89"/>
        <end position="119"/>
    </location>
</feature>
<accession>A0A2T0LT26</accession>
<dbReference type="RefSeq" id="WP_106253056.1">
    <property type="nucleotide sequence ID" value="NZ_PVNG01000044.1"/>
</dbReference>
<gene>
    <name evidence="2" type="ORF">B0I32_14421</name>
</gene>
<evidence type="ECO:0008006" key="4">
    <source>
        <dbReference type="Google" id="ProtNLM"/>
    </source>
</evidence>
<proteinExistence type="predicted"/>
<keyword evidence="1" id="KW-0812">Transmembrane</keyword>
<sequence length="215" mass="22282">MDTLAPSPTIRSSRTAVVAVLLAAGAVTAAANLLLRPVPALDFGTYATMRAERDAVWLFSLLGGVGTAVAYITAGLAACLLVRHKGAPLATIAAVLTGLAGVLFCAGFFAIGAVDWYLTSEATAGHALFDSFQSDSGRVFGIQAIGFLLSVVGFVVLGAALWRSRAVPRWLAAAVPLSQIAMIAAGAGVIYDVVHAVFMATLVTISWFAWRGRTE</sequence>
<protein>
    <recommendedName>
        <fullName evidence="4">DUF4386 family protein</fullName>
    </recommendedName>
</protein>
<keyword evidence="3" id="KW-1185">Reference proteome</keyword>
<feature type="transmembrane region" description="Helical" evidence="1">
    <location>
        <begin position="16"/>
        <end position="35"/>
    </location>
</feature>
<dbReference type="Proteomes" id="UP000238312">
    <property type="component" value="Unassembled WGS sequence"/>
</dbReference>
<dbReference type="OrthoDB" id="3527563at2"/>
<evidence type="ECO:0000313" key="3">
    <source>
        <dbReference type="Proteomes" id="UP000238312"/>
    </source>
</evidence>
<reference evidence="2 3" key="1">
    <citation type="submission" date="2018-03" db="EMBL/GenBank/DDBJ databases">
        <title>Genomic Encyclopedia of Type Strains, Phase III (KMG-III): the genomes of soil and plant-associated and newly described type strains.</title>
        <authorList>
            <person name="Whitman W."/>
        </authorList>
    </citation>
    <scope>NUCLEOTIDE SEQUENCE [LARGE SCALE GENOMIC DNA]</scope>
    <source>
        <strain evidence="2 3">CGMCC 4.7104</strain>
    </source>
</reference>
<organism evidence="2 3">
    <name type="scientific">Nonomuraea fuscirosea</name>
    <dbReference type="NCBI Taxonomy" id="1291556"/>
    <lineage>
        <taxon>Bacteria</taxon>
        <taxon>Bacillati</taxon>
        <taxon>Actinomycetota</taxon>
        <taxon>Actinomycetes</taxon>
        <taxon>Streptosporangiales</taxon>
        <taxon>Streptosporangiaceae</taxon>
        <taxon>Nonomuraea</taxon>
    </lineage>
</organism>